<dbReference type="PANTHER" id="PTHR24020:SF84">
    <property type="entry name" value="VWFA DOMAIN-CONTAINING PROTEIN"/>
    <property type="match status" value="1"/>
</dbReference>
<evidence type="ECO:0000313" key="4">
    <source>
        <dbReference type="Proteomes" id="UP000078046"/>
    </source>
</evidence>
<evidence type="ECO:0000256" key="1">
    <source>
        <dbReference type="SAM" id="SignalP"/>
    </source>
</evidence>
<dbReference type="Pfam" id="PF00092">
    <property type="entry name" value="VWA"/>
    <property type="match status" value="2"/>
</dbReference>
<dbReference type="Gene3D" id="3.40.50.410">
    <property type="entry name" value="von Willebrand factor, type A domain"/>
    <property type="match status" value="2"/>
</dbReference>
<dbReference type="PANTHER" id="PTHR24020">
    <property type="entry name" value="COLLAGEN ALPHA"/>
    <property type="match status" value="1"/>
</dbReference>
<proteinExistence type="predicted"/>
<keyword evidence="1" id="KW-0732">Signal</keyword>
<sequence>MKNLIINNLTLLVFTSLILKGYLEAAECNKNFDLTILFCAKHENEWNKYREIALGIIDNLNVDKTETRVSVISYALRVTQHLTFSSDSKQIKSTIERLKYEKQPYNDEYTEAFKSVSNLYKNDPSSHPKLVIFFADSIGKDIYYLISEMAELLYIEEIMLLPISITEVDKKIISEIASPPRLLSNIFKIENHHYFMINPFIDSSQYIDSISKRICNINYHDCLSTPFNLVFLIDVSHSICKNDKTFQIIKNFVNNVLDSVDDYHSVVKNYGIMSFAETSQIYSNLTYSSVNYIKKVVNNLTCSKNETLIYQSLEILKDEFFTEKHEYYGKGRNFALLITDTIQDNLDREKTLIKALKKDKNIQVFPIGITNNEQQFAMIEMLKYISLYPNKENEDYFLVADINQINTKMQVIIDAMECYKLIPPGTTTPTPVT</sequence>
<protein>
    <recommendedName>
        <fullName evidence="2">VWFA domain-containing protein</fullName>
    </recommendedName>
</protein>
<dbReference type="Proteomes" id="UP000078046">
    <property type="component" value="Unassembled WGS sequence"/>
</dbReference>
<feature type="chain" id="PRO_5008056658" description="VWFA domain-containing protein" evidence="1">
    <location>
        <begin position="26"/>
        <end position="433"/>
    </location>
</feature>
<dbReference type="SMART" id="SM00327">
    <property type="entry name" value="VWA"/>
    <property type="match status" value="2"/>
</dbReference>
<dbReference type="InterPro" id="IPR050525">
    <property type="entry name" value="ECM_Assembly_Org"/>
</dbReference>
<dbReference type="InterPro" id="IPR036465">
    <property type="entry name" value="vWFA_dom_sf"/>
</dbReference>
<dbReference type="SUPFAM" id="SSF53300">
    <property type="entry name" value="vWA-like"/>
    <property type="match status" value="2"/>
</dbReference>
<dbReference type="PROSITE" id="PS50234">
    <property type="entry name" value="VWFA"/>
    <property type="match status" value="2"/>
</dbReference>
<dbReference type="AlphaFoldDB" id="A0A177ARK8"/>
<feature type="domain" description="VWFA" evidence="2">
    <location>
        <begin position="228"/>
        <end position="416"/>
    </location>
</feature>
<dbReference type="OrthoDB" id="6132182at2759"/>
<dbReference type="InterPro" id="IPR002035">
    <property type="entry name" value="VWF_A"/>
</dbReference>
<evidence type="ECO:0000313" key="3">
    <source>
        <dbReference type="EMBL" id="OAF63884.1"/>
    </source>
</evidence>
<dbReference type="EMBL" id="LWCA01002416">
    <property type="protein sequence ID" value="OAF63884.1"/>
    <property type="molecule type" value="Genomic_DNA"/>
</dbReference>
<accession>A0A177ARK8</accession>
<name>A0A177ARK8_9BILA</name>
<evidence type="ECO:0000259" key="2">
    <source>
        <dbReference type="PROSITE" id="PS50234"/>
    </source>
</evidence>
<feature type="domain" description="VWFA" evidence="2">
    <location>
        <begin position="8"/>
        <end position="210"/>
    </location>
</feature>
<keyword evidence="4" id="KW-1185">Reference proteome</keyword>
<feature type="non-terminal residue" evidence="3">
    <location>
        <position position="433"/>
    </location>
</feature>
<feature type="signal peptide" evidence="1">
    <location>
        <begin position="1"/>
        <end position="25"/>
    </location>
</feature>
<gene>
    <name evidence="3" type="ORF">A3Q56_08415</name>
</gene>
<comment type="caution">
    <text evidence="3">The sequence shown here is derived from an EMBL/GenBank/DDBJ whole genome shotgun (WGS) entry which is preliminary data.</text>
</comment>
<organism evidence="3 4">
    <name type="scientific">Intoshia linei</name>
    <dbReference type="NCBI Taxonomy" id="1819745"/>
    <lineage>
        <taxon>Eukaryota</taxon>
        <taxon>Metazoa</taxon>
        <taxon>Spiralia</taxon>
        <taxon>Lophotrochozoa</taxon>
        <taxon>Mesozoa</taxon>
        <taxon>Orthonectida</taxon>
        <taxon>Rhopaluridae</taxon>
        <taxon>Intoshia</taxon>
    </lineage>
</organism>
<reference evidence="3 4" key="1">
    <citation type="submission" date="2016-04" db="EMBL/GenBank/DDBJ databases">
        <title>The genome of Intoshia linei affirms orthonectids as highly simplified spiralians.</title>
        <authorList>
            <person name="Mikhailov K.V."/>
            <person name="Slusarev G.S."/>
            <person name="Nikitin M.A."/>
            <person name="Logacheva M.D."/>
            <person name="Penin A."/>
            <person name="Aleoshin V."/>
            <person name="Panchin Y.V."/>
        </authorList>
    </citation>
    <scope>NUCLEOTIDE SEQUENCE [LARGE SCALE GENOMIC DNA]</scope>
    <source>
        <strain evidence="3">Intl2013</strain>
        <tissue evidence="3">Whole animal</tissue>
    </source>
</reference>